<dbReference type="Gene3D" id="2.60.40.10">
    <property type="entry name" value="Immunoglobulins"/>
    <property type="match status" value="1"/>
</dbReference>
<evidence type="ECO:0000259" key="5">
    <source>
        <dbReference type="Pfam" id="PF17892"/>
    </source>
</evidence>
<evidence type="ECO:0000259" key="4">
    <source>
        <dbReference type="Pfam" id="PF17210"/>
    </source>
</evidence>
<name>A0A5B9QZP0_9BACT</name>
<dbReference type="NCBIfam" id="NF012211">
    <property type="entry name" value="tand_rpt_95"/>
    <property type="match status" value="5"/>
</dbReference>
<proteinExistence type="predicted"/>
<reference evidence="6 7" key="1">
    <citation type="submission" date="2019-08" db="EMBL/GenBank/DDBJ databases">
        <title>Deep-cultivation of Planctomycetes and their phenomic and genomic characterization uncovers novel biology.</title>
        <authorList>
            <person name="Wiegand S."/>
            <person name="Jogler M."/>
            <person name="Boedeker C."/>
            <person name="Pinto D."/>
            <person name="Vollmers J."/>
            <person name="Rivas-Marin E."/>
            <person name="Kohn T."/>
            <person name="Peeters S.H."/>
            <person name="Heuer A."/>
            <person name="Rast P."/>
            <person name="Oberbeckmann S."/>
            <person name="Bunk B."/>
            <person name="Jeske O."/>
            <person name="Meyerdierks A."/>
            <person name="Storesund J.E."/>
            <person name="Kallscheuer N."/>
            <person name="Luecker S."/>
            <person name="Lage O.M."/>
            <person name="Pohl T."/>
            <person name="Merkel B.J."/>
            <person name="Hornburger P."/>
            <person name="Mueller R.-W."/>
            <person name="Bruemmer F."/>
            <person name="Labrenz M."/>
            <person name="Spormann A.M."/>
            <person name="Op den Camp H."/>
            <person name="Overmann J."/>
            <person name="Amann R."/>
            <person name="Jetten M.S.M."/>
            <person name="Mascher T."/>
            <person name="Medema M.H."/>
            <person name="Devos D.P."/>
            <person name="Kaster A.-K."/>
            <person name="Ovreas L."/>
            <person name="Rohde M."/>
            <person name="Galperin M.Y."/>
            <person name="Jogler C."/>
        </authorList>
    </citation>
    <scope>NUCLEOTIDE SEQUENCE [LARGE SCALE GENOMIC DNA]</scope>
    <source>
        <strain evidence="6 7">UC8</strain>
    </source>
</reference>
<sequence>MKSIGRLFTRSKNVRRKQAQTGGKRRLRSEALERRELLAGDLLAFHNDFAPADVNRDYRIEPIDALMVINQLNRRGAGDVETLMEGEDATETGFVDVDGDEELAPADALFVVNALNRGQGVDGELIELRLGLRDHETDADLLADGSRTLNLVFDDTTERSQIVDLEVSYLDLRGFGADAGAFTVYTDIFSPTAEMAGSGFTFADVVEPVVTETQELLFSTEITSASGTIFFSEEGAVGQTPVPVTVSQLGSNPSGAIEGVLTQLGYSSDQFSVETLPPLNDTIGLDIQIRFLTDGLANQQLPNLVADTSQLSGDPVVFQNNETPAILNAGQPNESVNPEAIPLNINLMSRSAGGQLVYENTISGAFDADGYDNVGGQAAGNLPGGYNDQGNTMPYDAYSLPIRFKQLVSDFVIQVDQPLEDPREASGNELLLIDETDKLRADNAKVDIEDDPSVAGDDRYGLVVINVLEGGLSAGTGSITLNEDLSPAGGNTIDLSTLVDDLTDPNATLTILSASDGSDGDVSLTGSVATYTPDADFFGDDSFTYVVSNGSEQRTGTVNVTVNSQNDAPTGVADTISATRGSVRVIQPAELLSNDSGGPANEDQNLEIASVAGAGAVLNGDGTVSYTPPATGATATFSYVARDSDGATSASIQVTVNIDEQPVAPTASDFTLSGTENTTLNFTDSDLLANVIGTSPIVVDDVSGLTSLVTGLGAGTLTDNGNGSYSYTPVNGDVFGDVATFEYTVSNDLGSDTATVTINLAGVNDSPTAGDDSFDVEELSGPQTLDVLDNDSAGPLETTDSITVTTVSGAGVSIAPGGGAVVYDPLLLEPGQTTFTYTISDSGNLTSQATVTINVTQGPRPRALDDTATTDEAITVDVPVLANDRANPGETLSIAGLGAITEGAGEATLSIVGDSVRVDPSDDYNGRIVFTYSVTDSGGVVVDQAAATGTVTVTVGPVNDPPVIGADPARTTTSNESLTVAISDLLANDNPGVGEGDQEISVTAVTLATAEGGTAIMDNGNIVYTPPLNFEGTDTLSYTVSDNGDPVASSPASLTIQVNNIDPTAGDDSVVAFKNFTSTFTSAQLLANDSAGEATQTLSITAVDNTGTRGTATLMADGSIQFVPETEFIGSTSFQYTITDGIETATGTVNVDVQEFQPSTISGSVFFDEIESLDNPVRNGTREAGEMGLGGHPVMLYSAATDNVSGAVISRTQLTELDGDFSFGLLPPGTYVVSFPTSPDLIDGADTAGTQGDLDSVENQFTIDIAQPGGVDATDYAFSLIGYTGTAAAAAVENLDLLASTYLRNNSTASASSNGGAQGATASLHADGSLNFMTVKQGFEGVRYAEVALSQDATSALLTIINTAGEVLTANLNDDQFMTVADGEGGLAVRIFGGIEDFVFDVVPSDALYEEYDDFRKAIDQILGSGDFA</sequence>
<keyword evidence="7" id="KW-1185">Reference proteome</keyword>
<dbReference type="Proteomes" id="UP000325286">
    <property type="component" value="Chromosome"/>
</dbReference>
<dbReference type="GO" id="GO:0004553">
    <property type="term" value="F:hydrolase activity, hydrolyzing O-glycosyl compounds"/>
    <property type="evidence" value="ECO:0007669"/>
    <property type="project" value="InterPro"/>
</dbReference>
<gene>
    <name evidence="6" type="ORF">UC8_49370</name>
</gene>
<keyword evidence="3" id="KW-0732">Signal</keyword>
<evidence type="ECO:0000256" key="2">
    <source>
        <dbReference type="ARBA" id="ARBA00022525"/>
    </source>
</evidence>
<dbReference type="OrthoDB" id="220328at2"/>
<dbReference type="InterPro" id="IPR013783">
    <property type="entry name" value="Ig-like_fold"/>
</dbReference>
<dbReference type="Pfam" id="PF17210">
    <property type="entry name" value="SdrD_B"/>
    <property type="match status" value="1"/>
</dbReference>
<dbReference type="Pfam" id="PF17892">
    <property type="entry name" value="Cadherin_5"/>
    <property type="match status" value="1"/>
</dbReference>
<dbReference type="Gene3D" id="2.60.40.3440">
    <property type="match status" value="2"/>
</dbReference>
<dbReference type="Pfam" id="PF17963">
    <property type="entry name" value="Big_9"/>
    <property type="match status" value="6"/>
</dbReference>
<dbReference type="GO" id="GO:0005576">
    <property type="term" value="C:extracellular region"/>
    <property type="evidence" value="ECO:0007669"/>
    <property type="project" value="UniProtKB-SubCell"/>
</dbReference>
<comment type="subcellular location">
    <subcellularLocation>
        <location evidence="1">Secreted</location>
    </subcellularLocation>
</comment>
<dbReference type="InterPro" id="IPR033764">
    <property type="entry name" value="Sdr_B"/>
</dbReference>
<feature type="domain" description="SD-repeat containing protein B" evidence="4">
    <location>
        <begin position="1178"/>
        <end position="1262"/>
    </location>
</feature>
<dbReference type="InterPro" id="IPR041690">
    <property type="entry name" value="Cadherin_5"/>
</dbReference>
<keyword evidence="2" id="KW-0964">Secreted</keyword>
<dbReference type="Gene3D" id="2.60.40.2810">
    <property type="match status" value="1"/>
</dbReference>
<protein>
    <submittedName>
        <fullName evidence="6">Uncharacterized protein</fullName>
    </submittedName>
</protein>
<feature type="domain" description="Cadherin-like" evidence="5">
    <location>
        <begin position="1060"/>
        <end position="1153"/>
    </location>
</feature>
<dbReference type="KEGG" id="rul:UC8_49370"/>
<dbReference type="RefSeq" id="WP_148080513.1">
    <property type="nucleotide sequence ID" value="NZ_CP042914.1"/>
</dbReference>
<organism evidence="6 7">
    <name type="scientific">Roseimaritima ulvae</name>
    <dbReference type="NCBI Taxonomy" id="980254"/>
    <lineage>
        <taxon>Bacteria</taxon>
        <taxon>Pseudomonadati</taxon>
        <taxon>Planctomycetota</taxon>
        <taxon>Planctomycetia</taxon>
        <taxon>Pirellulales</taxon>
        <taxon>Pirellulaceae</taxon>
        <taxon>Roseimaritima</taxon>
    </lineage>
</organism>
<dbReference type="InterPro" id="IPR002105">
    <property type="entry name" value="Dockerin_1_rpt"/>
</dbReference>
<dbReference type="SUPFAM" id="SSF117074">
    <property type="entry name" value="Hypothetical protein PA1324"/>
    <property type="match status" value="1"/>
</dbReference>
<evidence type="ECO:0000256" key="3">
    <source>
        <dbReference type="ARBA" id="ARBA00022729"/>
    </source>
</evidence>
<accession>A0A5B9QZP0</accession>
<evidence type="ECO:0000256" key="1">
    <source>
        <dbReference type="ARBA" id="ARBA00004613"/>
    </source>
</evidence>
<evidence type="ECO:0000313" key="6">
    <source>
        <dbReference type="EMBL" id="QEG42895.1"/>
    </source>
</evidence>
<dbReference type="EMBL" id="CP042914">
    <property type="protein sequence ID" value="QEG42895.1"/>
    <property type="molecule type" value="Genomic_DNA"/>
</dbReference>
<dbReference type="Pfam" id="PF00404">
    <property type="entry name" value="Dockerin_1"/>
    <property type="match status" value="1"/>
</dbReference>
<evidence type="ECO:0000313" key="7">
    <source>
        <dbReference type="Proteomes" id="UP000325286"/>
    </source>
</evidence>
<dbReference type="GO" id="GO:0000272">
    <property type="term" value="P:polysaccharide catabolic process"/>
    <property type="evidence" value="ECO:0007669"/>
    <property type="project" value="InterPro"/>
</dbReference>